<feature type="transmembrane region" description="Helical" evidence="1">
    <location>
        <begin position="85"/>
        <end position="105"/>
    </location>
</feature>
<evidence type="ECO:0000313" key="3">
    <source>
        <dbReference type="Proteomes" id="UP000286680"/>
    </source>
</evidence>
<comment type="caution">
    <text evidence="2">The sequence shown here is derived from an EMBL/GenBank/DDBJ whole genome shotgun (WGS) entry which is preliminary data.</text>
</comment>
<feature type="transmembrane region" description="Helical" evidence="1">
    <location>
        <begin position="54"/>
        <end position="73"/>
    </location>
</feature>
<dbReference type="Proteomes" id="UP000286680">
    <property type="component" value="Unassembled WGS sequence"/>
</dbReference>
<sequence length="204" mass="22951">MTDTRKSIVKSVFRLPIIGPWIKHANSYVWQGKGDYTWRLAPLSKWARSIGSDIVSAAIFSLSLELTICYFQLNSIDYSSLIQEFFPSFIGFAIGVYALTFILPSTVTKQSLNEGRKKYEALPSNLGYPIISIIFMLFASVILTIFPQTRLVTSIQGFLLVYGFMLMIEITSLVTTIGRAQVSQRLSSNTDDATRDQTPKKDPR</sequence>
<gene>
    <name evidence="2" type="ORF">CWE23_11925</name>
</gene>
<dbReference type="RefSeq" id="WP_126820361.1">
    <property type="nucleotide sequence ID" value="NZ_PIPS01000004.1"/>
</dbReference>
<keyword evidence="1" id="KW-1133">Transmembrane helix</keyword>
<dbReference type="EMBL" id="PIPS01000004">
    <property type="protein sequence ID" value="RUO40306.1"/>
    <property type="molecule type" value="Genomic_DNA"/>
</dbReference>
<feature type="transmembrane region" description="Helical" evidence="1">
    <location>
        <begin position="158"/>
        <end position="178"/>
    </location>
</feature>
<accession>A0AA94ED31</accession>
<name>A0AA94ED31_9GAMM</name>
<evidence type="ECO:0000256" key="1">
    <source>
        <dbReference type="SAM" id="Phobius"/>
    </source>
</evidence>
<organism evidence="2 3">
    <name type="scientific">Idiomarina aquatica</name>
    <dbReference type="NCBI Taxonomy" id="1327752"/>
    <lineage>
        <taxon>Bacteria</taxon>
        <taxon>Pseudomonadati</taxon>
        <taxon>Pseudomonadota</taxon>
        <taxon>Gammaproteobacteria</taxon>
        <taxon>Alteromonadales</taxon>
        <taxon>Idiomarinaceae</taxon>
        <taxon>Idiomarina</taxon>
    </lineage>
</organism>
<keyword evidence="3" id="KW-1185">Reference proteome</keyword>
<reference evidence="3" key="1">
    <citation type="journal article" date="2018" name="Front. Microbiol.">
        <title>Genome-Based Analysis Reveals the Taxonomy and Diversity of the Family Idiomarinaceae.</title>
        <authorList>
            <person name="Liu Y."/>
            <person name="Lai Q."/>
            <person name="Shao Z."/>
        </authorList>
    </citation>
    <scope>NUCLEOTIDE SEQUENCE [LARGE SCALE GENOMIC DNA]</scope>
    <source>
        <strain evidence="3">SN-14</strain>
    </source>
</reference>
<keyword evidence="1" id="KW-0812">Transmembrane</keyword>
<dbReference type="AlphaFoldDB" id="A0AA94ED31"/>
<evidence type="ECO:0000313" key="2">
    <source>
        <dbReference type="EMBL" id="RUO40306.1"/>
    </source>
</evidence>
<proteinExistence type="predicted"/>
<protein>
    <submittedName>
        <fullName evidence="2">Uncharacterized protein</fullName>
    </submittedName>
</protein>
<keyword evidence="1" id="KW-0472">Membrane</keyword>
<feature type="transmembrane region" description="Helical" evidence="1">
    <location>
        <begin position="126"/>
        <end position="146"/>
    </location>
</feature>